<dbReference type="Proteomes" id="UP000287651">
    <property type="component" value="Unassembled WGS sequence"/>
</dbReference>
<reference evidence="1 2" key="1">
    <citation type="journal article" date="2014" name="Agronomy (Basel)">
        <title>A Draft Genome Sequence for Ensete ventricosum, the Drought-Tolerant Tree Against Hunger.</title>
        <authorList>
            <person name="Harrison J."/>
            <person name="Moore K.A."/>
            <person name="Paszkiewicz K."/>
            <person name="Jones T."/>
            <person name="Grant M."/>
            <person name="Ambacheew D."/>
            <person name="Muzemil S."/>
            <person name="Studholme D.J."/>
        </authorList>
    </citation>
    <scope>NUCLEOTIDE SEQUENCE [LARGE SCALE GENOMIC DNA]</scope>
</reference>
<dbReference type="EMBL" id="AMZH03010536">
    <property type="protein sequence ID" value="RRT54563.1"/>
    <property type="molecule type" value="Genomic_DNA"/>
</dbReference>
<dbReference type="AlphaFoldDB" id="A0A426YS40"/>
<accession>A0A426YS40</accession>
<evidence type="ECO:0000313" key="2">
    <source>
        <dbReference type="Proteomes" id="UP000287651"/>
    </source>
</evidence>
<proteinExistence type="predicted"/>
<evidence type="ECO:0000313" key="1">
    <source>
        <dbReference type="EMBL" id="RRT54563.1"/>
    </source>
</evidence>
<comment type="caution">
    <text evidence="1">The sequence shown here is derived from an EMBL/GenBank/DDBJ whole genome shotgun (WGS) entry which is preliminary data.</text>
</comment>
<dbReference type="PANTHER" id="PTHR33240:SF8">
    <property type="entry name" value="OS03G0439900 PROTEIN"/>
    <property type="match status" value="1"/>
</dbReference>
<name>A0A426YS40_ENSVE</name>
<protein>
    <submittedName>
        <fullName evidence="1">Uncharacterized protein</fullName>
    </submittedName>
</protein>
<dbReference type="Gene3D" id="2.40.70.10">
    <property type="entry name" value="Acid Proteases"/>
    <property type="match status" value="1"/>
</dbReference>
<gene>
    <name evidence="1" type="ORF">B296_00038833</name>
</gene>
<dbReference type="CDD" id="cd00303">
    <property type="entry name" value="retropepsin_like"/>
    <property type="match status" value="1"/>
</dbReference>
<dbReference type="PANTHER" id="PTHR33240">
    <property type="entry name" value="OS08G0508500 PROTEIN"/>
    <property type="match status" value="1"/>
</dbReference>
<organism evidence="1 2">
    <name type="scientific">Ensete ventricosum</name>
    <name type="common">Abyssinian banana</name>
    <name type="synonym">Musa ensete</name>
    <dbReference type="NCBI Taxonomy" id="4639"/>
    <lineage>
        <taxon>Eukaryota</taxon>
        <taxon>Viridiplantae</taxon>
        <taxon>Streptophyta</taxon>
        <taxon>Embryophyta</taxon>
        <taxon>Tracheophyta</taxon>
        <taxon>Spermatophyta</taxon>
        <taxon>Magnoliopsida</taxon>
        <taxon>Liliopsida</taxon>
        <taxon>Zingiberales</taxon>
        <taxon>Musaceae</taxon>
        <taxon>Ensete</taxon>
    </lineage>
</organism>
<sequence length="442" mass="49213">MKSRELSLCPKVPMERQIDVIVCGPIASGVNCSARKAYARVEVQKRPRPPSDPGITFESEDEYLDHDDALVVMAYIVNARVRRIMIDTRSFADILYLDVFHKLGMTNRDLILMTSTLTGFTSDAITLVGVATLLVTFDDEPRAKTLIVPFMVVDLPSAYNIIIGRPTLNKLRAVVSIYHRIMKFPTSAGPREIKSDPRESALPEDQRIQLIDFLGCHSNVFAWSTNSHRALLNCGRPGIPYSRCASCRRCRRSTTRSTIGLHLTEVEHLCTTKESRGGSRLVWVHRSKAPVQSCLPSERSTRIYKRALNLAQGLLVPTIYKRALSLARGLSVPITFKRALNLARDLLVPITFERVLNLAQGLSVPITFERALSLAQGLLVLTIYKPTLSLAQELSVLIIYKRALSLARGLLVLITFKRALNPTQGISVPITFKRALSLAQGL</sequence>
<dbReference type="InterPro" id="IPR021109">
    <property type="entry name" value="Peptidase_aspartic_dom_sf"/>
</dbReference>